<feature type="region of interest" description="Disordered" evidence="1">
    <location>
        <begin position="125"/>
        <end position="145"/>
    </location>
</feature>
<dbReference type="AlphaFoldDB" id="A0A7T7XRL6"/>
<proteinExistence type="predicted"/>
<dbReference type="KEGG" id="bhc:JFL75_09720"/>
<organism evidence="2 3">
    <name type="scientific">Breznakiella homolactica</name>
    <dbReference type="NCBI Taxonomy" id="2798577"/>
    <lineage>
        <taxon>Bacteria</taxon>
        <taxon>Pseudomonadati</taxon>
        <taxon>Spirochaetota</taxon>
        <taxon>Spirochaetia</taxon>
        <taxon>Spirochaetales</taxon>
        <taxon>Breznakiellaceae</taxon>
        <taxon>Breznakiella</taxon>
    </lineage>
</organism>
<dbReference type="Proteomes" id="UP000595917">
    <property type="component" value="Chromosome"/>
</dbReference>
<gene>
    <name evidence="2" type="ORF">JFL75_09720</name>
</gene>
<accession>A0A7T7XRL6</accession>
<evidence type="ECO:0000313" key="3">
    <source>
        <dbReference type="Proteomes" id="UP000595917"/>
    </source>
</evidence>
<name>A0A7T7XRL6_9SPIR</name>
<dbReference type="RefSeq" id="WP_215628476.1">
    <property type="nucleotide sequence ID" value="NZ_CP067089.2"/>
</dbReference>
<evidence type="ECO:0000313" key="2">
    <source>
        <dbReference type="EMBL" id="QQO11167.1"/>
    </source>
</evidence>
<dbReference type="EMBL" id="CP067089">
    <property type="protein sequence ID" value="QQO11167.1"/>
    <property type="molecule type" value="Genomic_DNA"/>
</dbReference>
<evidence type="ECO:0000256" key="1">
    <source>
        <dbReference type="SAM" id="MobiDB-lite"/>
    </source>
</evidence>
<keyword evidence="3" id="KW-1185">Reference proteome</keyword>
<protein>
    <recommendedName>
        <fullName evidence="4">DUF4384 domain-containing protein</fullName>
    </recommendedName>
</protein>
<sequence length="163" mass="17476">MALLREPGGESIPVTRAVQLSTEDEFSLVLQSESDCYCYIIYQGSDGAVIVIHAGRLSAGRMLRTGPVALIPPPGTETFYLILLNEDDPGLSGAVAAFEKDGSRRNARNVLNEVMRLRSAASPLAENPDKPVLMGGSSRSLTPPEGVEYSGATSYVKTILIRH</sequence>
<evidence type="ECO:0008006" key="4">
    <source>
        <dbReference type="Google" id="ProtNLM"/>
    </source>
</evidence>
<reference evidence="2" key="1">
    <citation type="submission" date="2021-01" db="EMBL/GenBank/DDBJ databases">
        <title>Description of Breznakiella homolactica.</title>
        <authorList>
            <person name="Song Y."/>
            <person name="Brune A."/>
        </authorList>
    </citation>
    <scope>NUCLEOTIDE SEQUENCE</scope>
    <source>
        <strain evidence="2">RmG30</strain>
    </source>
</reference>